<comment type="similarity">
    <text evidence="8 9">Belongs to the TonB-dependent receptor family.</text>
</comment>
<evidence type="ECO:0000256" key="8">
    <source>
        <dbReference type="PROSITE-ProRule" id="PRU01360"/>
    </source>
</evidence>
<dbReference type="PANTHER" id="PTHR47234:SF2">
    <property type="entry name" value="TONB-DEPENDENT RECEPTOR"/>
    <property type="match status" value="1"/>
</dbReference>
<feature type="domain" description="TonB-dependent receptor plug" evidence="12">
    <location>
        <begin position="64"/>
        <end position="183"/>
    </location>
</feature>
<dbReference type="Proteomes" id="UP001166571">
    <property type="component" value="Unassembled WGS sequence"/>
</dbReference>
<organism evidence="13 14">
    <name type="scientific">Sphingopyxis jiangsuensis</name>
    <dbReference type="NCBI Taxonomy" id="2871171"/>
    <lineage>
        <taxon>Bacteria</taxon>
        <taxon>Pseudomonadati</taxon>
        <taxon>Pseudomonadota</taxon>
        <taxon>Alphaproteobacteria</taxon>
        <taxon>Sphingomonadales</taxon>
        <taxon>Sphingomonadaceae</taxon>
        <taxon>Sphingopyxis</taxon>
    </lineage>
</organism>
<keyword evidence="10" id="KW-0732">Signal</keyword>
<dbReference type="InterPro" id="IPR012910">
    <property type="entry name" value="Plug_dom"/>
</dbReference>
<comment type="caution">
    <text evidence="13">The sequence shown here is derived from an EMBL/GenBank/DDBJ whole genome shotgun (WGS) entry which is preliminary data.</text>
</comment>
<evidence type="ECO:0000256" key="2">
    <source>
        <dbReference type="ARBA" id="ARBA00022448"/>
    </source>
</evidence>
<dbReference type="SUPFAM" id="SSF56935">
    <property type="entry name" value="Porins"/>
    <property type="match status" value="1"/>
</dbReference>
<dbReference type="PROSITE" id="PS52016">
    <property type="entry name" value="TONB_DEPENDENT_REC_3"/>
    <property type="match status" value="1"/>
</dbReference>
<feature type="chain" id="PRO_5047213254" evidence="10">
    <location>
        <begin position="32"/>
        <end position="1042"/>
    </location>
</feature>
<keyword evidence="5 9" id="KW-0798">TonB box</keyword>
<evidence type="ECO:0000256" key="3">
    <source>
        <dbReference type="ARBA" id="ARBA00022452"/>
    </source>
</evidence>
<dbReference type="InterPro" id="IPR039426">
    <property type="entry name" value="TonB-dep_rcpt-like"/>
</dbReference>
<evidence type="ECO:0000256" key="5">
    <source>
        <dbReference type="ARBA" id="ARBA00023077"/>
    </source>
</evidence>
<dbReference type="InterPro" id="IPR037066">
    <property type="entry name" value="Plug_dom_sf"/>
</dbReference>
<proteinExistence type="inferred from homology"/>
<accession>A0ABS7MJZ3</accession>
<gene>
    <name evidence="13" type="ORF">K5P26_14680</name>
</gene>
<keyword evidence="3 8" id="KW-1134">Transmembrane beta strand</keyword>
<keyword evidence="7 8" id="KW-0998">Cell outer membrane</keyword>
<reference evidence="13" key="1">
    <citation type="submission" date="2021-08" db="EMBL/GenBank/DDBJ databases">
        <title>Sphingopyxis panaciterrulae sp. nov., isolated from the surface water of the Yellow Sea.</title>
        <authorList>
            <person name="Gao Z."/>
            <person name="Zhang D."/>
            <person name="Zhang A."/>
        </authorList>
    </citation>
    <scope>NUCLEOTIDE SEQUENCE</scope>
    <source>
        <strain evidence="13">XHP0097</strain>
    </source>
</reference>
<sequence length="1042" mass="112877">MTQTPKARWVRQSSRIALILAAGGWAAAAQAQNAPDDVADETAASDQEIVVTGSNIKGASDSGAIAVTTLSKEEIDSFGASSTGEIMEYIAQAGSAEINGAADGPNDARGDVATVNLRGLGTGNTLILLNGRRIAAHAANQDIGSTPRQIVNVNAFPATGIDRVEVLRDGASALYGSDATAGVVNTILDANFRRNILNFEYSTLEGTKSDEITVDGGFGLEFNQGRTRVMFSGSYYDRNGLFSSELGGQFNTVDKRAFLGDSPFATETTDFRNTSTSSPFGQFQVGSVNSEGVFVGQRVRQGTTALTSTTGVFHIQPCDFAGTRAVLGTGSEGCMGLDDGSLDAVLRYDFGANQPNNSLNEGVNVTNDPITAKGRQLISSAKRYNAYANLEHEFGSGVELFSEALYYRATTSSNRAAQPVDSGLAFLIVPASNYWNPFGAVGSPNRLPGLNATDVPAEGRDVLLVNWRPTDLGPRFIDTKTETYRLLAGLRGQFGQWDWEGAIATSGNRTADTESNRLSKTLLAAELAKSTPDAINPFGGPNANTQEQWGRVRISNTNVGKTTLTTADFRISNSAAFDLIDGPVGLAFGAEWRHDYYEEDRDPRLDGTIIFSDENVSGISDVVGVSPTRDSSAGRDVFSAFGEALVPLHRGEGTFINDLTLQLAVRGEYFNDINDGAVKPKVALSWFPVEAFNLRAAYSQGFRVPNLVQLNRGDVSRLNLGNEDYYRRDVTGDPVSTGDAYLASVRQSNPNLENEDTETIVVGATLDLKKAFSSSAIRRFAINVDYWRFEQKGVIGAFGDQEALPLDFLLRQQGSSNPNVVRAPVTAADQAAFDAYNAANPDSPRQAAGQVLYVIDPYINLDRQIADGFDFGLATSFDAGSAGIFRFGIEATYLNRLDVVRNELLAALADNPAFAGDFAALQVDRIKLDGNPRWRGTATFGWRLKDFSMGGSVRYVSDMLDTSADITVDGETVYWKVKEDWRVNLYGEYRFRLGDRRDIRLRLGVNNVFDGKPPLVDESYGYYPEYHSVKPREFYVQLRGSF</sequence>
<dbReference type="Pfam" id="PF07715">
    <property type="entry name" value="Plug"/>
    <property type="match status" value="1"/>
</dbReference>
<dbReference type="Pfam" id="PF00593">
    <property type="entry name" value="TonB_dep_Rec_b-barrel"/>
    <property type="match status" value="1"/>
</dbReference>
<keyword evidence="4 8" id="KW-0812">Transmembrane</keyword>
<comment type="subcellular location">
    <subcellularLocation>
        <location evidence="1 8">Cell outer membrane</location>
        <topology evidence="1 8">Multi-pass membrane protein</topology>
    </subcellularLocation>
</comment>
<evidence type="ECO:0000259" key="12">
    <source>
        <dbReference type="Pfam" id="PF07715"/>
    </source>
</evidence>
<keyword evidence="6 8" id="KW-0472">Membrane</keyword>
<keyword evidence="14" id="KW-1185">Reference proteome</keyword>
<dbReference type="Gene3D" id="2.40.170.20">
    <property type="entry name" value="TonB-dependent receptor, beta-barrel domain"/>
    <property type="match status" value="1"/>
</dbReference>
<evidence type="ECO:0000256" key="1">
    <source>
        <dbReference type="ARBA" id="ARBA00004571"/>
    </source>
</evidence>
<evidence type="ECO:0000259" key="11">
    <source>
        <dbReference type="Pfam" id="PF00593"/>
    </source>
</evidence>
<protein>
    <submittedName>
        <fullName evidence="13">TonB-dependent receptor</fullName>
    </submittedName>
</protein>
<evidence type="ECO:0000313" key="13">
    <source>
        <dbReference type="EMBL" id="MBY4638386.1"/>
    </source>
</evidence>
<dbReference type="PANTHER" id="PTHR47234">
    <property type="match status" value="1"/>
</dbReference>
<keyword evidence="13" id="KW-0675">Receptor</keyword>
<evidence type="ECO:0000313" key="14">
    <source>
        <dbReference type="Proteomes" id="UP001166571"/>
    </source>
</evidence>
<evidence type="ECO:0000256" key="7">
    <source>
        <dbReference type="ARBA" id="ARBA00023237"/>
    </source>
</evidence>
<evidence type="ECO:0000256" key="6">
    <source>
        <dbReference type="ARBA" id="ARBA00023136"/>
    </source>
</evidence>
<evidence type="ECO:0000256" key="10">
    <source>
        <dbReference type="SAM" id="SignalP"/>
    </source>
</evidence>
<evidence type="ECO:0000256" key="9">
    <source>
        <dbReference type="RuleBase" id="RU003357"/>
    </source>
</evidence>
<dbReference type="Gene3D" id="2.170.130.10">
    <property type="entry name" value="TonB-dependent receptor, plug domain"/>
    <property type="match status" value="1"/>
</dbReference>
<dbReference type="InterPro" id="IPR036942">
    <property type="entry name" value="Beta-barrel_TonB_sf"/>
</dbReference>
<name>A0ABS7MJZ3_9SPHN</name>
<dbReference type="RefSeq" id="WP_222137312.1">
    <property type="nucleotide sequence ID" value="NZ_JAILXK010000002.1"/>
</dbReference>
<keyword evidence="2 8" id="KW-0813">Transport</keyword>
<feature type="signal peptide" evidence="10">
    <location>
        <begin position="1"/>
        <end position="31"/>
    </location>
</feature>
<dbReference type="InterPro" id="IPR000531">
    <property type="entry name" value="Beta-barrel_TonB"/>
</dbReference>
<evidence type="ECO:0000256" key="4">
    <source>
        <dbReference type="ARBA" id="ARBA00022692"/>
    </source>
</evidence>
<dbReference type="EMBL" id="JAILXK010000002">
    <property type="protein sequence ID" value="MBY4638386.1"/>
    <property type="molecule type" value="Genomic_DNA"/>
</dbReference>
<feature type="domain" description="TonB-dependent receptor-like beta-barrel" evidence="11">
    <location>
        <begin position="471"/>
        <end position="1008"/>
    </location>
</feature>